<feature type="region of interest" description="Disordered" evidence="1">
    <location>
        <begin position="37"/>
        <end position="57"/>
    </location>
</feature>
<feature type="transmembrane region" description="Helical" evidence="2">
    <location>
        <begin position="190"/>
        <end position="209"/>
    </location>
</feature>
<name>A0A6I1HKQ5_9BURK</name>
<feature type="transmembrane region" description="Helical" evidence="2">
    <location>
        <begin position="268"/>
        <end position="291"/>
    </location>
</feature>
<proteinExistence type="predicted"/>
<accession>A0A6I1HKQ5</accession>
<dbReference type="EMBL" id="WFLI01000054">
    <property type="protein sequence ID" value="KAB8059163.1"/>
    <property type="molecule type" value="Genomic_DNA"/>
</dbReference>
<sequence length="323" mass="35561">MRSRPAACWTVSISAAWTRLARRQRMRGWRRSTTWARRPMMRRSGNASREHPPAPRRPWRPCRWSLSARRRSMASSPDRCGMAAHPGLEAAAPAPPGLRIADGALEILKWLALAAMTLDHVNSYLWQQRDPALYAIGRLALPLFAFVLAYHLAQPGALAHGLPRRAMSRLAAAGLCAAPVYAALLPPGHGWWPLNIMFTLAVATAIAWLTGQGGRWRPTAALALFAFGGPLLEFCWFGLACFLGGWWFCRRPGVPSLLAWLAGCASLYAINGNHWALAAVVLIAASAILPFRLPRARYFFYVYYPLHLAVLLALRVAGLGSPV</sequence>
<keyword evidence="4" id="KW-1185">Reference proteome</keyword>
<dbReference type="Pfam" id="PF05857">
    <property type="entry name" value="TraX"/>
    <property type="match status" value="1"/>
</dbReference>
<dbReference type="InterPro" id="IPR008875">
    <property type="entry name" value="TraX"/>
</dbReference>
<feature type="transmembrane region" description="Helical" evidence="2">
    <location>
        <begin position="221"/>
        <end position="248"/>
    </location>
</feature>
<feature type="transmembrane region" description="Helical" evidence="2">
    <location>
        <begin position="132"/>
        <end position="154"/>
    </location>
</feature>
<feature type="transmembrane region" description="Helical" evidence="2">
    <location>
        <begin position="298"/>
        <end position="317"/>
    </location>
</feature>
<protein>
    <submittedName>
        <fullName evidence="3">Conjugal transfer protein TraX</fullName>
    </submittedName>
</protein>
<reference evidence="3 4" key="1">
    <citation type="submission" date="2019-10" db="EMBL/GenBank/DDBJ databases">
        <title>Three novel species isolated from a subtropical stream in China.</title>
        <authorList>
            <person name="Lu H."/>
        </authorList>
    </citation>
    <scope>NUCLEOTIDE SEQUENCE [LARGE SCALE GENOMIC DNA]</scope>
    <source>
        <strain evidence="3 4">FT13W</strain>
    </source>
</reference>
<evidence type="ECO:0000256" key="2">
    <source>
        <dbReference type="SAM" id="Phobius"/>
    </source>
</evidence>
<evidence type="ECO:0000256" key="1">
    <source>
        <dbReference type="SAM" id="MobiDB-lite"/>
    </source>
</evidence>
<organism evidence="3 4">
    <name type="scientific">Janthinobacterium violaceinigrum</name>
    <dbReference type="NCBI Taxonomy" id="2654252"/>
    <lineage>
        <taxon>Bacteria</taxon>
        <taxon>Pseudomonadati</taxon>
        <taxon>Pseudomonadota</taxon>
        <taxon>Betaproteobacteria</taxon>
        <taxon>Burkholderiales</taxon>
        <taxon>Oxalobacteraceae</taxon>
        <taxon>Janthinobacterium</taxon>
    </lineage>
</organism>
<keyword evidence="2" id="KW-0472">Membrane</keyword>
<feature type="transmembrane region" description="Helical" evidence="2">
    <location>
        <begin position="166"/>
        <end position="184"/>
    </location>
</feature>
<gene>
    <name evidence="3" type="ORF">GCN75_26795</name>
</gene>
<evidence type="ECO:0000313" key="3">
    <source>
        <dbReference type="EMBL" id="KAB8059163.1"/>
    </source>
</evidence>
<evidence type="ECO:0000313" key="4">
    <source>
        <dbReference type="Proteomes" id="UP000468717"/>
    </source>
</evidence>
<comment type="caution">
    <text evidence="3">The sequence shown here is derived from an EMBL/GenBank/DDBJ whole genome shotgun (WGS) entry which is preliminary data.</text>
</comment>
<dbReference type="Proteomes" id="UP000468717">
    <property type="component" value="Unassembled WGS sequence"/>
</dbReference>
<dbReference type="AlphaFoldDB" id="A0A6I1HKQ5"/>
<keyword evidence="2" id="KW-1133">Transmembrane helix</keyword>
<keyword evidence="2" id="KW-0812">Transmembrane</keyword>